<reference evidence="1 2" key="1">
    <citation type="journal article" date="2021" name="Commun. Biol.">
        <title>The genome of Shorea leprosula (Dipterocarpaceae) highlights the ecological relevance of drought in aseasonal tropical rainforests.</title>
        <authorList>
            <person name="Ng K.K.S."/>
            <person name="Kobayashi M.J."/>
            <person name="Fawcett J.A."/>
            <person name="Hatakeyama M."/>
            <person name="Paape T."/>
            <person name="Ng C.H."/>
            <person name="Ang C.C."/>
            <person name="Tnah L.H."/>
            <person name="Lee C.T."/>
            <person name="Nishiyama T."/>
            <person name="Sese J."/>
            <person name="O'Brien M.J."/>
            <person name="Copetti D."/>
            <person name="Mohd Noor M.I."/>
            <person name="Ong R.C."/>
            <person name="Putra M."/>
            <person name="Sireger I.Z."/>
            <person name="Indrioko S."/>
            <person name="Kosugi Y."/>
            <person name="Izuno A."/>
            <person name="Isagi Y."/>
            <person name="Lee S.L."/>
            <person name="Shimizu K.K."/>
        </authorList>
    </citation>
    <scope>NUCLEOTIDE SEQUENCE [LARGE SCALE GENOMIC DNA]</scope>
    <source>
        <strain evidence="1">214</strain>
    </source>
</reference>
<comment type="caution">
    <text evidence="1">The sequence shown here is derived from an EMBL/GenBank/DDBJ whole genome shotgun (WGS) entry which is preliminary data.</text>
</comment>
<dbReference type="InterPro" id="IPR011009">
    <property type="entry name" value="Kinase-like_dom_sf"/>
</dbReference>
<dbReference type="AlphaFoldDB" id="A0AAV5MI24"/>
<dbReference type="EMBL" id="BPVZ01000257">
    <property type="protein sequence ID" value="GKV48461.1"/>
    <property type="molecule type" value="Genomic_DNA"/>
</dbReference>
<organism evidence="1 2">
    <name type="scientific">Rubroshorea leprosula</name>
    <dbReference type="NCBI Taxonomy" id="152421"/>
    <lineage>
        <taxon>Eukaryota</taxon>
        <taxon>Viridiplantae</taxon>
        <taxon>Streptophyta</taxon>
        <taxon>Embryophyta</taxon>
        <taxon>Tracheophyta</taxon>
        <taxon>Spermatophyta</taxon>
        <taxon>Magnoliopsida</taxon>
        <taxon>eudicotyledons</taxon>
        <taxon>Gunneridae</taxon>
        <taxon>Pentapetalae</taxon>
        <taxon>rosids</taxon>
        <taxon>malvids</taxon>
        <taxon>Malvales</taxon>
        <taxon>Dipterocarpaceae</taxon>
        <taxon>Rubroshorea</taxon>
    </lineage>
</organism>
<accession>A0AAV5MI24</accession>
<sequence>MLTGRMSMDENQLNGEHNLVEWVWPYLEEKPRLYGLIDPCLEGRFSIKRAQKAIQLAAHCLGHAPKVRPLMSEVVEALKSLLNLKDMACS</sequence>
<proteinExistence type="predicted"/>
<evidence type="ECO:0000313" key="1">
    <source>
        <dbReference type="EMBL" id="GKV48461.1"/>
    </source>
</evidence>
<dbReference type="Gene3D" id="1.10.510.10">
    <property type="entry name" value="Transferase(Phosphotransferase) domain 1"/>
    <property type="match status" value="1"/>
</dbReference>
<dbReference type="InterPro" id="IPR050823">
    <property type="entry name" value="Plant_Ser_Thr_Prot_Kinase"/>
</dbReference>
<dbReference type="SUPFAM" id="SSF56112">
    <property type="entry name" value="Protein kinase-like (PK-like)"/>
    <property type="match status" value="1"/>
</dbReference>
<keyword evidence="2" id="KW-1185">Reference proteome</keyword>
<gene>
    <name evidence="1" type="ORF">SLEP1_g55274</name>
</gene>
<name>A0AAV5MI24_9ROSI</name>
<dbReference type="Proteomes" id="UP001054252">
    <property type="component" value="Unassembled WGS sequence"/>
</dbReference>
<evidence type="ECO:0000313" key="2">
    <source>
        <dbReference type="Proteomes" id="UP001054252"/>
    </source>
</evidence>
<dbReference type="PANTHER" id="PTHR45621">
    <property type="entry name" value="OS01G0588500 PROTEIN-RELATED"/>
    <property type="match status" value="1"/>
</dbReference>
<protein>
    <submittedName>
        <fullName evidence="1">Uncharacterized protein</fullName>
    </submittedName>
</protein>